<keyword evidence="16 21" id="KW-0539">Nucleus</keyword>
<keyword evidence="12 18" id="KW-0460">Magnesium</keyword>
<reference evidence="24" key="1">
    <citation type="journal article" date="2022" name="bioRxiv">
        <title>Sequencing and chromosome-scale assembly of the giantPleurodeles waltlgenome.</title>
        <authorList>
            <person name="Brown T."/>
            <person name="Elewa A."/>
            <person name="Iarovenko S."/>
            <person name="Subramanian E."/>
            <person name="Araus A.J."/>
            <person name="Petzold A."/>
            <person name="Susuki M."/>
            <person name="Suzuki K.-i.T."/>
            <person name="Hayashi T."/>
            <person name="Toyoda A."/>
            <person name="Oliveira C."/>
            <person name="Osipova E."/>
            <person name="Leigh N.D."/>
            <person name="Simon A."/>
            <person name="Yun M.H."/>
        </authorList>
    </citation>
    <scope>NUCLEOTIDE SEQUENCE</scope>
    <source>
        <strain evidence="24">20211129_DDA</strain>
        <tissue evidence="24">Liver</tissue>
    </source>
</reference>
<feature type="active site" description="Proton acceptor" evidence="17">
    <location>
        <position position="348"/>
    </location>
</feature>
<evidence type="ECO:0000256" key="12">
    <source>
        <dbReference type="ARBA" id="ARBA00022842"/>
    </source>
</evidence>
<evidence type="ECO:0000256" key="15">
    <source>
        <dbReference type="ARBA" id="ARBA00023204"/>
    </source>
</evidence>
<evidence type="ECO:0000256" key="8">
    <source>
        <dbReference type="ARBA" id="ARBA00022763"/>
    </source>
</evidence>
<keyword evidence="10 21" id="KW-0378">Hydrolase</keyword>
<dbReference type="GO" id="GO:0003906">
    <property type="term" value="F:DNA-(apurinic or apyrimidinic site) endonuclease activity"/>
    <property type="evidence" value="ECO:0007669"/>
    <property type="project" value="TreeGrafter"/>
</dbReference>
<dbReference type="InterPro" id="IPR020847">
    <property type="entry name" value="AP_endonuclease_F1_BS"/>
</dbReference>
<evidence type="ECO:0000256" key="2">
    <source>
        <dbReference type="ARBA" id="ARBA00001936"/>
    </source>
</evidence>
<evidence type="ECO:0000256" key="14">
    <source>
        <dbReference type="ARBA" id="ARBA00023128"/>
    </source>
</evidence>
<comment type="caution">
    <text evidence="24">The sequence shown here is derived from an EMBL/GenBank/DDBJ whole genome shotgun (WGS) entry which is preliminary data.</text>
</comment>
<feature type="active site" description="Proton donor/acceptor" evidence="17">
    <location>
        <position position="222"/>
    </location>
</feature>
<dbReference type="InterPro" id="IPR036691">
    <property type="entry name" value="Endo/exonu/phosph_ase_sf"/>
</dbReference>
<keyword evidence="15 21" id="KW-0234">DNA repair</keyword>
<keyword evidence="9 20" id="KW-0863">Zinc-finger</keyword>
<comment type="similarity">
    <text evidence="3 21">Belongs to the DNA repair enzymes AP/ExoA family.</text>
</comment>
<feature type="compositionally biased region" description="Basic and acidic residues" evidence="22">
    <location>
        <begin position="433"/>
        <end position="450"/>
    </location>
</feature>
<evidence type="ECO:0000256" key="22">
    <source>
        <dbReference type="SAM" id="MobiDB-lite"/>
    </source>
</evidence>
<accession>A0AAV7M4W7</accession>
<keyword evidence="8 21" id="KW-0227">DNA damage</keyword>
<sequence length="693" mass="76424">MWAEPLLSGRGKLLLGSQLIQSTHTACPWAVPSCKALYRMKIVSWNINGIRATKAGVREVLDSLDADIICLQETKVTRDLLDEPTAVVEGYNSYFSFSRGRSGYSGVATFCRDSATPLAAEEGLSGLLTSHTGAVGWYGATEEFSEEELQLLDSEGRAVLTRHKIITRDEREETLSVINVYCPRADPEKPERKAYKLRFYRLLQARAEAVLRAGGHVIVLGDVNTSHRPIDHCDPQDPEFFEENPGRKWLNQFLVQGGHRAEAQESSVEAEEEDLAPASELETGGMFLDSFRFFHPTQQNAFTCWCTTTGARQTNYGTRIDYIFGDRALVEQEFEDSVLMPDVEGSDHCPIKAFLRCRLVAAPKCPPFCTKYLPEFAGKQQKLSQFLVKVDRPPVNGLATEDAVPKSQGATNVFENKASAGDQRQTKVGQKQSRTEEVSKKGAKKQKTDRPSGQVTLFGFFRPTNAKGGGEVGEKVNKDSHKIGQGLETDSKAKSAISTQTPVSQAEVGATGCQVKQQVDFWKSVLKGPAPPPVCKGHSEPCVLRTVKKDGPNCGKQFYVCARPEGHASNPEARCNFFLWVSKKTSNSRLIKGTSVADRLQSRNDTGSSKLKGLQDPLHRMQGCSPTQPPDLEIEIQISVVSTGHAARTSPCVKQRNARKETPDDRSFLATCPESQKPFSPWIRLHVSTLGRS</sequence>
<evidence type="ECO:0000256" key="7">
    <source>
        <dbReference type="ARBA" id="ARBA00022759"/>
    </source>
</evidence>
<comment type="subcellular location">
    <subcellularLocation>
        <location evidence="21">Nucleus</location>
    </subcellularLocation>
    <subcellularLocation>
        <location evidence="21">Cytoplasm</location>
    </subcellularLocation>
    <subcellularLocation>
        <location evidence="21">Mitochondrion</location>
    </subcellularLocation>
</comment>
<dbReference type="GO" id="GO:0005739">
    <property type="term" value="C:mitochondrion"/>
    <property type="evidence" value="ECO:0007669"/>
    <property type="project" value="UniProtKB-SubCell"/>
</dbReference>
<dbReference type="GO" id="GO:0008311">
    <property type="term" value="F:double-stranded DNA 3'-5' DNA exonuclease activity"/>
    <property type="evidence" value="ECO:0007669"/>
    <property type="project" value="UniProtKB-EC"/>
</dbReference>
<dbReference type="GO" id="GO:0006284">
    <property type="term" value="P:base-excision repair"/>
    <property type="evidence" value="ECO:0007669"/>
    <property type="project" value="TreeGrafter"/>
</dbReference>
<feature type="binding site" evidence="18">
    <location>
        <position position="347"/>
    </location>
    <ligand>
        <name>Mg(2+)</name>
        <dbReference type="ChEBI" id="CHEBI:18420"/>
        <label>1</label>
    </ligand>
</feature>
<keyword evidence="14 21" id="KW-0496">Mitochondrion</keyword>
<dbReference type="AlphaFoldDB" id="A0AAV7M4W7"/>
<evidence type="ECO:0000256" key="5">
    <source>
        <dbReference type="ARBA" id="ARBA00022722"/>
    </source>
</evidence>
<dbReference type="InterPro" id="IPR010666">
    <property type="entry name" value="Znf_GRF"/>
</dbReference>
<feature type="binding site" evidence="18">
    <location>
        <position position="46"/>
    </location>
    <ligand>
        <name>Mg(2+)</name>
        <dbReference type="ChEBI" id="CHEBI:18420"/>
        <label>1</label>
    </ligand>
</feature>
<keyword evidence="13 21" id="KW-0238">DNA-binding</keyword>
<dbReference type="InterPro" id="IPR004808">
    <property type="entry name" value="AP_endonuc_1"/>
</dbReference>
<feature type="binding site" evidence="18">
    <location>
        <position position="222"/>
    </location>
    <ligand>
        <name>Mg(2+)</name>
        <dbReference type="ChEBI" id="CHEBI:18420"/>
        <label>1</label>
    </ligand>
</feature>
<proteinExistence type="inferred from homology"/>
<organism evidence="24 25">
    <name type="scientific">Pleurodeles waltl</name>
    <name type="common">Iberian ribbed newt</name>
    <dbReference type="NCBI Taxonomy" id="8319"/>
    <lineage>
        <taxon>Eukaryota</taxon>
        <taxon>Metazoa</taxon>
        <taxon>Chordata</taxon>
        <taxon>Craniata</taxon>
        <taxon>Vertebrata</taxon>
        <taxon>Euteleostomi</taxon>
        <taxon>Amphibia</taxon>
        <taxon>Batrachia</taxon>
        <taxon>Caudata</taxon>
        <taxon>Salamandroidea</taxon>
        <taxon>Salamandridae</taxon>
        <taxon>Pleurodelinae</taxon>
        <taxon>Pleurodeles</taxon>
    </lineage>
</organism>
<keyword evidence="11" id="KW-0862">Zinc</keyword>
<evidence type="ECO:0000256" key="9">
    <source>
        <dbReference type="ARBA" id="ARBA00022771"/>
    </source>
</evidence>
<feature type="site" description="Interaction with DNA substrate" evidence="19">
    <location>
        <position position="348"/>
    </location>
</feature>
<evidence type="ECO:0000256" key="18">
    <source>
        <dbReference type="PIRSR" id="PIRSR604808-2"/>
    </source>
</evidence>
<comment type="cofactor">
    <cofactor evidence="18 21">
        <name>Mg(2+)</name>
        <dbReference type="ChEBI" id="CHEBI:18420"/>
    </cofactor>
    <cofactor evidence="18 21">
        <name>Mn(2+)</name>
        <dbReference type="ChEBI" id="CHEBI:29035"/>
    </cofactor>
    <text evidence="18 21">Probably binds two magnesium or manganese ions per subunit.</text>
</comment>
<feature type="domain" description="GRF-type" evidence="23">
    <location>
        <begin position="535"/>
        <end position="584"/>
    </location>
</feature>
<dbReference type="NCBIfam" id="TIGR00633">
    <property type="entry name" value="xth"/>
    <property type="match status" value="1"/>
</dbReference>
<dbReference type="EC" id="3.1.-.-" evidence="21"/>
<feature type="compositionally biased region" description="Polar residues" evidence="22">
    <location>
        <begin position="422"/>
        <end position="432"/>
    </location>
</feature>
<comment type="function">
    <text evidence="21">Initiates repair of AP sites in DNA by catalyzing hydrolytic incision of the phosphodiester backbone immediately adjacent to the damage, generating a single-strand break with 5'-deoxyribose phosphate and 3'-hydroxyl ends.</text>
</comment>
<dbReference type="Pfam" id="PF06839">
    <property type="entry name" value="Zn_ribbon_GRF"/>
    <property type="match status" value="1"/>
</dbReference>
<dbReference type="GO" id="GO:0005634">
    <property type="term" value="C:nucleus"/>
    <property type="evidence" value="ECO:0007669"/>
    <property type="project" value="UniProtKB-SubCell"/>
</dbReference>
<evidence type="ECO:0000256" key="21">
    <source>
        <dbReference type="RuleBase" id="RU362131"/>
    </source>
</evidence>
<evidence type="ECO:0000256" key="6">
    <source>
        <dbReference type="ARBA" id="ARBA00022723"/>
    </source>
</evidence>
<dbReference type="Pfam" id="PF03372">
    <property type="entry name" value="Exo_endo_phos"/>
    <property type="match status" value="1"/>
</dbReference>
<keyword evidence="7 21" id="KW-0255">Endonuclease</keyword>
<evidence type="ECO:0000256" key="1">
    <source>
        <dbReference type="ARBA" id="ARBA00000493"/>
    </source>
</evidence>
<dbReference type="PANTHER" id="PTHR22748">
    <property type="entry name" value="AP ENDONUCLEASE"/>
    <property type="match status" value="1"/>
</dbReference>
<dbReference type="GO" id="GO:0003677">
    <property type="term" value="F:DNA binding"/>
    <property type="evidence" value="ECO:0007669"/>
    <property type="project" value="UniProtKB-KW"/>
</dbReference>
<dbReference type="PANTHER" id="PTHR22748:SF27">
    <property type="entry name" value="DNA-(APURINIC OR APYRIMIDINIC SITE) ENDONUCLEASE 2"/>
    <property type="match status" value="1"/>
</dbReference>
<feature type="binding site" evidence="18">
    <location>
        <position position="224"/>
    </location>
    <ligand>
        <name>Mg(2+)</name>
        <dbReference type="ChEBI" id="CHEBI:18420"/>
        <label>1</label>
    </ligand>
</feature>
<feature type="active site" evidence="17">
    <location>
        <position position="181"/>
    </location>
</feature>
<evidence type="ECO:0000313" key="24">
    <source>
        <dbReference type="EMBL" id="KAJ1095120.1"/>
    </source>
</evidence>
<dbReference type="CDD" id="cd09088">
    <property type="entry name" value="Ape2-like_AP-endo"/>
    <property type="match status" value="1"/>
</dbReference>
<dbReference type="PROSITE" id="PS00726">
    <property type="entry name" value="AP_NUCLEASE_F1_1"/>
    <property type="match status" value="1"/>
</dbReference>
<name>A0AAV7M4W7_PLEWA</name>
<evidence type="ECO:0000256" key="19">
    <source>
        <dbReference type="PIRSR" id="PIRSR604808-3"/>
    </source>
</evidence>
<feature type="site" description="Transition state stabilizer" evidence="19">
    <location>
        <position position="224"/>
    </location>
</feature>
<protein>
    <recommendedName>
        <fullName evidence="21">DNA-(apurinic or apyrimidinic site) endonuclease</fullName>
        <ecNumber evidence="21">3.1.-.-</ecNumber>
    </recommendedName>
</protein>
<dbReference type="PROSITE" id="PS51999">
    <property type="entry name" value="ZF_GRF"/>
    <property type="match status" value="1"/>
</dbReference>
<dbReference type="SUPFAM" id="SSF56219">
    <property type="entry name" value="DNase I-like"/>
    <property type="match status" value="1"/>
</dbReference>
<feature type="binding site" evidence="18">
    <location>
        <position position="348"/>
    </location>
    <ligand>
        <name>Mg(2+)</name>
        <dbReference type="ChEBI" id="CHEBI:18420"/>
        <label>1</label>
    </ligand>
</feature>
<dbReference type="PROSITE" id="PS51435">
    <property type="entry name" value="AP_NUCLEASE_F1_4"/>
    <property type="match status" value="1"/>
</dbReference>
<dbReference type="EMBL" id="JANPWB010000014">
    <property type="protein sequence ID" value="KAJ1095120.1"/>
    <property type="molecule type" value="Genomic_DNA"/>
</dbReference>
<dbReference type="GO" id="GO:0008270">
    <property type="term" value="F:zinc ion binding"/>
    <property type="evidence" value="ECO:0007669"/>
    <property type="project" value="UniProtKB-KW"/>
</dbReference>
<keyword evidence="5 21" id="KW-0540">Nuclease</keyword>
<evidence type="ECO:0000256" key="3">
    <source>
        <dbReference type="ARBA" id="ARBA00007092"/>
    </source>
</evidence>
<keyword evidence="6 18" id="KW-0479">Metal-binding</keyword>
<keyword evidence="18" id="KW-0464">Manganese</keyword>
<evidence type="ECO:0000259" key="23">
    <source>
        <dbReference type="PROSITE" id="PS51999"/>
    </source>
</evidence>
<feature type="region of interest" description="Disordered" evidence="22">
    <location>
        <begin position="602"/>
        <end position="622"/>
    </location>
</feature>
<evidence type="ECO:0000256" key="11">
    <source>
        <dbReference type="ARBA" id="ARBA00022833"/>
    </source>
</evidence>
<gene>
    <name evidence="24" type="ORF">NDU88_000290</name>
</gene>
<evidence type="ECO:0000313" key="25">
    <source>
        <dbReference type="Proteomes" id="UP001066276"/>
    </source>
</evidence>
<dbReference type="InterPro" id="IPR005135">
    <property type="entry name" value="Endo/exonuclease/phosphatase"/>
</dbReference>
<comment type="cofactor">
    <cofactor evidence="2">
        <name>Mn(2+)</name>
        <dbReference type="ChEBI" id="CHEBI:29035"/>
    </cofactor>
</comment>
<feature type="region of interest" description="Disordered" evidence="22">
    <location>
        <begin position="415"/>
        <end position="461"/>
    </location>
</feature>
<keyword evidence="25" id="KW-1185">Reference proteome</keyword>
<dbReference type="Proteomes" id="UP001066276">
    <property type="component" value="Chromosome 10"/>
</dbReference>
<evidence type="ECO:0000256" key="13">
    <source>
        <dbReference type="ARBA" id="ARBA00023125"/>
    </source>
</evidence>
<feature type="site" description="Important for catalytic activity" evidence="19">
    <location>
        <position position="321"/>
    </location>
</feature>
<evidence type="ECO:0000256" key="20">
    <source>
        <dbReference type="PROSITE-ProRule" id="PRU01343"/>
    </source>
</evidence>
<dbReference type="GO" id="GO:0008081">
    <property type="term" value="F:phosphoric diester hydrolase activity"/>
    <property type="evidence" value="ECO:0007669"/>
    <property type="project" value="TreeGrafter"/>
</dbReference>
<evidence type="ECO:0000256" key="4">
    <source>
        <dbReference type="ARBA" id="ARBA00022490"/>
    </source>
</evidence>
<feature type="binding site" evidence="18">
    <location>
        <position position="73"/>
    </location>
    <ligand>
        <name>Mg(2+)</name>
        <dbReference type="ChEBI" id="CHEBI:18420"/>
        <label>1</label>
    </ligand>
</feature>
<dbReference type="Gene3D" id="3.60.10.10">
    <property type="entry name" value="Endonuclease/exonuclease/phosphatase"/>
    <property type="match status" value="1"/>
</dbReference>
<dbReference type="FunFam" id="3.60.10.10:FF:000030">
    <property type="entry name" value="DNA-(apurinic or apyrimidinic site) lyase"/>
    <property type="match status" value="1"/>
</dbReference>
<comment type="catalytic activity">
    <reaction evidence="1">
        <text>Exonucleolytic cleavage in the 3'- to 5'-direction to yield nucleoside 5'-phosphates.</text>
        <dbReference type="EC" id="3.1.11.2"/>
    </reaction>
</comment>
<evidence type="ECO:0000256" key="10">
    <source>
        <dbReference type="ARBA" id="ARBA00022801"/>
    </source>
</evidence>
<evidence type="ECO:0000256" key="16">
    <source>
        <dbReference type="ARBA" id="ARBA00023242"/>
    </source>
</evidence>
<evidence type="ECO:0000256" key="17">
    <source>
        <dbReference type="PIRSR" id="PIRSR604808-1"/>
    </source>
</evidence>
<keyword evidence="4 21" id="KW-0963">Cytoplasm</keyword>